<dbReference type="Proteomes" id="UP000065220">
    <property type="component" value="Chromosome"/>
</dbReference>
<reference evidence="5" key="1">
    <citation type="submission" date="2016-02" db="EMBL/GenBank/DDBJ databases">
        <authorList>
            <person name="Holder M.E."/>
            <person name="Ajami N.J."/>
            <person name="Petrosino J.F."/>
        </authorList>
    </citation>
    <scope>NUCLEOTIDE SEQUENCE [LARGE SCALE GENOMIC DNA]</scope>
    <source>
        <strain evidence="5">CCUG 36733</strain>
    </source>
</reference>
<dbReference type="EMBL" id="CP014228">
    <property type="protein sequence ID" value="AMD87015.1"/>
    <property type="molecule type" value="Genomic_DNA"/>
</dbReference>
<name>A0A0X8JDR5_ACTRD</name>
<keyword evidence="2" id="KW-1133">Transmembrane helix</keyword>
<feature type="transmembrane region" description="Helical" evidence="2">
    <location>
        <begin position="72"/>
        <end position="95"/>
    </location>
</feature>
<dbReference type="RefSeq" id="WP_067941245.1">
    <property type="nucleotide sequence ID" value="NZ_CAUHMM010000061.1"/>
</dbReference>
<dbReference type="AlphaFoldDB" id="A0A0X8JDR5"/>
<evidence type="ECO:0000313" key="5">
    <source>
        <dbReference type="Proteomes" id="UP000065220"/>
    </source>
</evidence>
<evidence type="ECO:0000313" key="4">
    <source>
        <dbReference type="EMBL" id="AMD87015.1"/>
    </source>
</evidence>
<feature type="transmembrane region" description="Helical" evidence="2">
    <location>
        <begin position="132"/>
        <end position="157"/>
    </location>
</feature>
<dbReference type="InterPro" id="IPR021949">
    <property type="entry name" value="DUF3566_TM"/>
</dbReference>
<feature type="compositionally biased region" description="Basic residues" evidence="1">
    <location>
        <begin position="41"/>
        <end position="51"/>
    </location>
</feature>
<evidence type="ECO:0000256" key="2">
    <source>
        <dbReference type="SAM" id="Phobius"/>
    </source>
</evidence>
<dbReference type="KEGG" id="ard:AXF14_04675"/>
<feature type="region of interest" description="Disordered" evidence="1">
    <location>
        <begin position="1"/>
        <end position="51"/>
    </location>
</feature>
<keyword evidence="2" id="KW-0812">Transmembrane</keyword>
<feature type="compositionally biased region" description="Low complexity" evidence="1">
    <location>
        <begin position="11"/>
        <end position="40"/>
    </location>
</feature>
<evidence type="ECO:0000256" key="1">
    <source>
        <dbReference type="SAM" id="MobiDB-lite"/>
    </source>
</evidence>
<evidence type="ECO:0000259" key="3">
    <source>
        <dbReference type="Pfam" id="PF12089"/>
    </source>
</evidence>
<protein>
    <recommendedName>
        <fullName evidence="3">DUF3566 domain-containing protein</fullName>
    </recommendedName>
</protein>
<organism evidence="4 5">
    <name type="scientific">Actinomyces radicidentis</name>
    <dbReference type="NCBI Taxonomy" id="111015"/>
    <lineage>
        <taxon>Bacteria</taxon>
        <taxon>Bacillati</taxon>
        <taxon>Actinomycetota</taxon>
        <taxon>Actinomycetes</taxon>
        <taxon>Actinomycetales</taxon>
        <taxon>Actinomycetaceae</taxon>
        <taxon>Actinomyces</taxon>
    </lineage>
</organism>
<dbReference type="OrthoDB" id="3240216at2"/>
<accession>A0A0X8JDR5</accession>
<feature type="domain" description="DUF3566" evidence="3">
    <location>
        <begin position="54"/>
        <end position="173"/>
    </location>
</feature>
<proteinExistence type="predicted"/>
<dbReference type="Pfam" id="PF12089">
    <property type="entry name" value="DUF3566"/>
    <property type="match status" value="1"/>
</dbReference>
<gene>
    <name evidence="4" type="ORF">AXF14_04675</name>
</gene>
<keyword evidence="5" id="KW-1185">Reference proteome</keyword>
<sequence>MSQPASFPPEGATSPDASAASADASATGSTEVASAAGGKQAAKKPAKKKTVSGPRRVRLALTRVNPFSVMKVAFLLSVAMGIMVVVAAAFVWFMLDAMHVFSTIEDLVSTVMDTESNAFTALLEYMKFSRAISMATIIAVVNIILTTALATIGAFLYNITARLVGGIHLTLADE</sequence>
<dbReference type="STRING" id="111015.AXF14_04675"/>
<keyword evidence="2" id="KW-0472">Membrane</keyword>